<keyword evidence="1 6" id="KW-0489">Methyltransferase</keyword>
<evidence type="ECO:0000313" key="7">
    <source>
        <dbReference type="Proteomes" id="UP000807469"/>
    </source>
</evidence>
<proteinExistence type="predicted"/>
<keyword evidence="7" id="KW-1185">Reference proteome</keyword>
<dbReference type="SUPFAM" id="SSF53335">
    <property type="entry name" value="S-adenosyl-L-methionine-dependent methyltransferases"/>
    <property type="match status" value="1"/>
</dbReference>
<evidence type="ECO:0000256" key="3">
    <source>
        <dbReference type="ARBA" id="ARBA00022691"/>
    </source>
</evidence>
<feature type="domain" description="O-methyltransferase C-terminal" evidence="4">
    <location>
        <begin position="267"/>
        <end position="450"/>
    </location>
</feature>
<dbReference type="InterPro" id="IPR001077">
    <property type="entry name" value="COMT_C"/>
</dbReference>
<dbReference type="Gene3D" id="1.10.10.10">
    <property type="entry name" value="Winged helix-like DNA-binding domain superfamily/Winged helix DNA-binding domain"/>
    <property type="match status" value="1"/>
</dbReference>
<dbReference type="GO" id="GO:0008171">
    <property type="term" value="F:O-methyltransferase activity"/>
    <property type="evidence" value="ECO:0007669"/>
    <property type="project" value="InterPro"/>
</dbReference>
<organism evidence="6 7">
    <name type="scientific">Pholiota conissans</name>
    <dbReference type="NCBI Taxonomy" id="109636"/>
    <lineage>
        <taxon>Eukaryota</taxon>
        <taxon>Fungi</taxon>
        <taxon>Dikarya</taxon>
        <taxon>Basidiomycota</taxon>
        <taxon>Agaricomycotina</taxon>
        <taxon>Agaricomycetes</taxon>
        <taxon>Agaricomycetidae</taxon>
        <taxon>Agaricales</taxon>
        <taxon>Agaricineae</taxon>
        <taxon>Strophariaceae</taxon>
        <taxon>Pholiota</taxon>
    </lineage>
</organism>
<dbReference type="AlphaFoldDB" id="A0A9P5YMT8"/>
<evidence type="ECO:0000256" key="1">
    <source>
        <dbReference type="ARBA" id="ARBA00022603"/>
    </source>
</evidence>
<dbReference type="InterPro" id="IPR029063">
    <property type="entry name" value="SAM-dependent_MTases_sf"/>
</dbReference>
<name>A0A9P5YMT8_9AGAR</name>
<comment type="caution">
    <text evidence="6">The sequence shown here is derived from an EMBL/GenBank/DDBJ whole genome shotgun (WGS) entry which is preliminary data.</text>
</comment>
<dbReference type="OrthoDB" id="2410195at2759"/>
<dbReference type="InterPro" id="IPR016461">
    <property type="entry name" value="COMT-like"/>
</dbReference>
<evidence type="ECO:0000256" key="2">
    <source>
        <dbReference type="ARBA" id="ARBA00022679"/>
    </source>
</evidence>
<dbReference type="EMBL" id="MU155685">
    <property type="protein sequence ID" value="KAF9471449.1"/>
    <property type="molecule type" value="Genomic_DNA"/>
</dbReference>
<dbReference type="GO" id="GO:0032259">
    <property type="term" value="P:methylation"/>
    <property type="evidence" value="ECO:0007669"/>
    <property type="project" value="UniProtKB-KW"/>
</dbReference>
<dbReference type="InterPro" id="IPR036388">
    <property type="entry name" value="WH-like_DNA-bd_sf"/>
</dbReference>
<dbReference type="Pfam" id="PF08100">
    <property type="entry name" value="Dimerisation"/>
    <property type="match status" value="1"/>
</dbReference>
<evidence type="ECO:0000259" key="4">
    <source>
        <dbReference type="Pfam" id="PF00891"/>
    </source>
</evidence>
<evidence type="ECO:0000313" key="6">
    <source>
        <dbReference type="EMBL" id="KAF9471449.1"/>
    </source>
</evidence>
<dbReference type="Pfam" id="PF00891">
    <property type="entry name" value="Methyltransf_2"/>
    <property type="match status" value="1"/>
</dbReference>
<dbReference type="InterPro" id="IPR012967">
    <property type="entry name" value="COMT_dimerisation"/>
</dbReference>
<gene>
    <name evidence="6" type="ORF">BDN70DRAFT_926146</name>
</gene>
<dbReference type="Proteomes" id="UP000807469">
    <property type="component" value="Unassembled WGS sequence"/>
</dbReference>
<dbReference type="PROSITE" id="PS51683">
    <property type="entry name" value="SAM_OMT_II"/>
    <property type="match status" value="1"/>
</dbReference>
<protein>
    <submittedName>
        <fullName evidence="6">S-adenosyl-L-methionine-dependent methyltransferase</fullName>
    </submittedName>
</protein>
<sequence>MTSQTLRSLASLITDSISKIELACATKNVKLPSLDEPFSPQSEAPLMNPEISEAASIIIAAASQLIATVRPAPMGLLTTAMQFHLSSALRVAVETNVVEILREAGPQGLHIDDISARNNTDPSKLGRVLRLLATEHIFKEVSPDVFANNRISSASDTGKPVKDLFERPEEKYPGTSGISAAISHFTDDQLKSSAYLLEAFTDPNYAKNEDPSHTAFNKAFQTDLPIFTWFEQPGNESRLQRFGIVFEVGSRLYPPNAILDGYDWGALPKGSTVVDVGGGIGTQSLLISKAFPDLKLVVQDREAVIPDGIKFQYYEASAPELLTSGRVSLQPHDFYAEQPIKNARVYFMRMIMHDWPDSTCVKILKHLRVAAGEKTELIIIENLMDYACQDTTIDQSIPGMESKVAPAPLLPNNGHAQVFAYYSDLQMICSLNGRERTPAQFREILLQAGWEMTSIYRAPVGHHKIIARIA</sequence>
<accession>A0A9P5YMT8</accession>
<dbReference type="GO" id="GO:0046983">
    <property type="term" value="F:protein dimerization activity"/>
    <property type="evidence" value="ECO:0007669"/>
    <property type="project" value="InterPro"/>
</dbReference>
<dbReference type="InterPro" id="IPR036390">
    <property type="entry name" value="WH_DNA-bd_sf"/>
</dbReference>
<keyword evidence="2" id="KW-0808">Transferase</keyword>
<dbReference type="PANTHER" id="PTHR43712:SF2">
    <property type="entry name" value="O-METHYLTRANSFERASE CICE"/>
    <property type="match status" value="1"/>
</dbReference>
<feature type="domain" description="O-methyltransferase dimerisation" evidence="5">
    <location>
        <begin position="80"/>
        <end position="153"/>
    </location>
</feature>
<dbReference type="SUPFAM" id="SSF46785">
    <property type="entry name" value="Winged helix' DNA-binding domain"/>
    <property type="match status" value="1"/>
</dbReference>
<keyword evidence="3" id="KW-0949">S-adenosyl-L-methionine</keyword>
<dbReference type="Gene3D" id="3.40.50.150">
    <property type="entry name" value="Vaccinia Virus protein VP39"/>
    <property type="match status" value="1"/>
</dbReference>
<reference evidence="6" key="1">
    <citation type="submission" date="2020-11" db="EMBL/GenBank/DDBJ databases">
        <authorList>
            <consortium name="DOE Joint Genome Institute"/>
            <person name="Ahrendt S."/>
            <person name="Riley R."/>
            <person name="Andreopoulos W."/>
            <person name="Labutti K."/>
            <person name="Pangilinan J."/>
            <person name="Ruiz-Duenas F.J."/>
            <person name="Barrasa J.M."/>
            <person name="Sanchez-Garcia M."/>
            <person name="Camarero S."/>
            <person name="Miyauchi S."/>
            <person name="Serrano A."/>
            <person name="Linde D."/>
            <person name="Babiker R."/>
            <person name="Drula E."/>
            <person name="Ayuso-Fernandez I."/>
            <person name="Pacheco R."/>
            <person name="Padilla G."/>
            <person name="Ferreira P."/>
            <person name="Barriuso J."/>
            <person name="Kellner H."/>
            <person name="Castanera R."/>
            <person name="Alfaro M."/>
            <person name="Ramirez L."/>
            <person name="Pisabarro A.G."/>
            <person name="Kuo A."/>
            <person name="Tritt A."/>
            <person name="Lipzen A."/>
            <person name="He G."/>
            <person name="Yan M."/>
            <person name="Ng V."/>
            <person name="Cullen D."/>
            <person name="Martin F."/>
            <person name="Rosso M.-N."/>
            <person name="Henrissat B."/>
            <person name="Hibbett D."/>
            <person name="Martinez A.T."/>
            <person name="Grigoriev I.V."/>
        </authorList>
    </citation>
    <scope>NUCLEOTIDE SEQUENCE</scope>
    <source>
        <strain evidence="6">CIRM-BRFM 674</strain>
    </source>
</reference>
<dbReference type="PANTHER" id="PTHR43712">
    <property type="entry name" value="PUTATIVE (AFU_ORTHOLOGUE AFUA_4G14580)-RELATED"/>
    <property type="match status" value="1"/>
</dbReference>
<evidence type="ECO:0000259" key="5">
    <source>
        <dbReference type="Pfam" id="PF08100"/>
    </source>
</evidence>